<accession>A0AAN8N5N5</accession>
<feature type="compositionally biased region" description="Acidic residues" evidence="1">
    <location>
        <begin position="28"/>
        <end position="55"/>
    </location>
</feature>
<reference evidence="3 4" key="1">
    <citation type="submission" date="2019-10" db="EMBL/GenBank/DDBJ databases">
        <authorList>
            <person name="Palmer J.M."/>
        </authorList>
    </citation>
    <scope>NUCLEOTIDE SEQUENCE [LARGE SCALE GENOMIC DNA]</scope>
    <source>
        <strain evidence="3 4">TWF506</strain>
    </source>
</reference>
<dbReference type="Proteomes" id="UP001307849">
    <property type="component" value="Unassembled WGS sequence"/>
</dbReference>
<dbReference type="PANTHER" id="PTHR33099">
    <property type="entry name" value="FE2OG DIOXYGENASE DOMAIN-CONTAINING PROTEIN"/>
    <property type="match status" value="1"/>
</dbReference>
<feature type="region of interest" description="Disordered" evidence="1">
    <location>
        <begin position="27"/>
        <end position="59"/>
    </location>
</feature>
<dbReference type="EMBL" id="JAVHJM010000005">
    <property type="protein sequence ID" value="KAK6513837.1"/>
    <property type="molecule type" value="Genomic_DNA"/>
</dbReference>
<protein>
    <recommendedName>
        <fullName evidence="2">Prolyl 4-hydroxylase alpha subunit Fe(2+) 2OG dioxygenase domain-containing protein</fullName>
    </recommendedName>
</protein>
<name>A0AAN8N5N5_9PEZI</name>
<comment type="caution">
    <text evidence="3">The sequence shown here is derived from an EMBL/GenBank/DDBJ whole genome shotgun (WGS) entry which is preliminary data.</text>
</comment>
<feature type="region of interest" description="Disordered" evidence="1">
    <location>
        <begin position="356"/>
        <end position="382"/>
    </location>
</feature>
<evidence type="ECO:0000259" key="2">
    <source>
        <dbReference type="Pfam" id="PF13640"/>
    </source>
</evidence>
<dbReference type="AlphaFoldDB" id="A0AAN8N5N5"/>
<feature type="compositionally biased region" description="Acidic residues" evidence="1">
    <location>
        <begin position="997"/>
        <end position="1013"/>
    </location>
</feature>
<gene>
    <name evidence="3" type="ORF">TWF506_008270</name>
</gene>
<sequence length="1021" mass="115476">MDDIDIPAFIHSMHMDLAEGEASMAMLTDEEGEDDTSMNDGAAEDDETSGDEGSEAEPPSVDLRLYKELKNFEHYQGTFAFSSTYTAVPNPGLKVKGLDGSCLRLPVSTEDAAQLSELGRLSPFGKGEQTIVDSTVRSSRQLDPSMLEFENSRFTDWLQGPVLNEIGVALGIGTEMRPRLNLYKLLVYEKGDHFKAHRDTPKEEGMIGTVVVILPSVFEGGVVKLSHAGEEMSFDFAPDCNYSFGVAAWYSDVEHAVEEVIGGYRVALVYNLTVEGSSLSADETAVRTELLELLRELKKEKNPVAYSLENKYSLAQRRLGFKGKDRYVISNLMAGINRVGGISMCCGDVQVKLSEDEEEMDEDYENEGEEEPPNFHRTRGPNGHVEITLASIEHIAGTYRHFDSGQISWIDKLYSLGPSLDGMESINQEEEYTGNEGTLIHTWYKTSCIILWPTSEAESIVQQIKEPLLHWDSILKIVTTKPSPFTSSEENDALAVIKLSALIERCICFPPPDDQIRRAGEMVHSMLQGLPKDDIKAIEDNSLFEFSNLVAPWRPVSRGVAPVPNPSQEGLLRILKLKNLFPKDMPLSFDPTVKKILGLRVVVLNPAILYTLLETYQDSSQDEVLELFKSTFTGHPNVNLLEDLYKMIEAKAPDGSPVRTLFNSIPRYTFHEFIIAGLKQRFTLYYAETEDFRFRLDQSGFSHAYHAMGYSGSNTEVTPSSIWQGVDPSVNRVTNYLQYLDEQIEPHRSHLIILFTEAVLIPLDKLVPMSQDEMQRWKRYLNINVQIVEKFLRKPSLTALPCAATIRENMVKAIIKYFPCERPEPPSYYLPSWTSPRCPSGGCEICGPINQFLQSNTEHHYHVQVAEDESDHYRRLDYELSSYPNSQATRLYEYRSEINVRYHDGYAVSAANFTIIKYAEEKYRKTKRQYDATIKARKDMLRLIREPFNQFGKIAREVGDSFSPLVESDASTMNDLIAQNESMLIRTDSHGWPIEAGDQDDEDEDDSDDDEIYPLDPIAYY</sequence>
<proteinExistence type="predicted"/>
<organism evidence="3 4">
    <name type="scientific">Arthrobotrys conoides</name>
    <dbReference type="NCBI Taxonomy" id="74498"/>
    <lineage>
        <taxon>Eukaryota</taxon>
        <taxon>Fungi</taxon>
        <taxon>Dikarya</taxon>
        <taxon>Ascomycota</taxon>
        <taxon>Pezizomycotina</taxon>
        <taxon>Orbiliomycetes</taxon>
        <taxon>Orbiliales</taxon>
        <taxon>Orbiliaceae</taxon>
        <taxon>Arthrobotrys</taxon>
    </lineage>
</organism>
<feature type="compositionally biased region" description="Acidic residues" evidence="1">
    <location>
        <begin position="356"/>
        <end position="372"/>
    </location>
</feature>
<dbReference type="Gene3D" id="2.60.120.620">
    <property type="entry name" value="q2cbj1_9rhob like domain"/>
    <property type="match status" value="1"/>
</dbReference>
<evidence type="ECO:0000256" key="1">
    <source>
        <dbReference type="SAM" id="MobiDB-lite"/>
    </source>
</evidence>
<evidence type="ECO:0000313" key="4">
    <source>
        <dbReference type="Proteomes" id="UP001307849"/>
    </source>
</evidence>
<feature type="domain" description="Prolyl 4-hydroxylase alpha subunit Fe(2+) 2OG dioxygenase" evidence="2">
    <location>
        <begin position="184"/>
        <end position="271"/>
    </location>
</feature>
<keyword evidence="4" id="KW-1185">Reference proteome</keyword>
<dbReference type="Pfam" id="PF13640">
    <property type="entry name" value="2OG-FeII_Oxy_3"/>
    <property type="match status" value="1"/>
</dbReference>
<dbReference type="InterPro" id="IPR044862">
    <property type="entry name" value="Pro_4_hyd_alph_FE2OG_OXY"/>
</dbReference>
<feature type="region of interest" description="Disordered" evidence="1">
    <location>
        <begin position="990"/>
        <end position="1021"/>
    </location>
</feature>
<dbReference type="PANTHER" id="PTHR33099:SF7">
    <property type="entry name" value="MYND-TYPE DOMAIN-CONTAINING PROTEIN"/>
    <property type="match status" value="1"/>
</dbReference>
<evidence type="ECO:0000313" key="3">
    <source>
        <dbReference type="EMBL" id="KAK6513837.1"/>
    </source>
</evidence>